<dbReference type="GO" id="GO:0030001">
    <property type="term" value="P:metal ion transport"/>
    <property type="evidence" value="ECO:0007669"/>
    <property type="project" value="TreeGrafter"/>
</dbReference>
<evidence type="ECO:0000256" key="2">
    <source>
        <dbReference type="ARBA" id="ARBA00022737"/>
    </source>
</evidence>
<accession>A0A368LFU3</accession>
<evidence type="ECO:0000256" key="1">
    <source>
        <dbReference type="ARBA" id="ARBA00022729"/>
    </source>
</evidence>
<protein>
    <submittedName>
        <fullName evidence="8">DUF1566 domain-containing protein</fullName>
    </submittedName>
</protein>
<reference evidence="8 9" key="1">
    <citation type="journal article" date="2017" name="Elife">
        <title>Extensive horizontal gene transfer in cheese-associated bacteria.</title>
        <authorList>
            <person name="Bonham K.S."/>
            <person name="Wolfe B.E."/>
            <person name="Dutton R.J."/>
        </authorList>
    </citation>
    <scope>NUCLEOTIDE SEQUENCE [LARGE SCALE GENOMIC DNA]</scope>
    <source>
        <strain evidence="8 9">JB196</strain>
    </source>
</reference>
<keyword evidence="3" id="KW-0106">Calcium</keyword>
<dbReference type="SMART" id="SM00237">
    <property type="entry name" value="Calx_beta"/>
    <property type="match status" value="1"/>
</dbReference>
<keyword evidence="4" id="KW-0406">Ion transport</keyword>
<dbReference type="GeneID" id="303190678"/>
<dbReference type="PANTHER" id="PTHR11878">
    <property type="entry name" value="SODIUM/CALCIUM EXCHANGER"/>
    <property type="match status" value="1"/>
</dbReference>
<evidence type="ECO:0000256" key="3">
    <source>
        <dbReference type="ARBA" id="ARBA00022837"/>
    </source>
</evidence>
<dbReference type="Pfam" id="PF07603">
    <property type="entry name" value="Lcl_C"/>
    <property type="match status" value="1"/>
</dbReference>
<dbReference type="Gene3D" id="2.60.40.2030">
    <property type="match status" value="2"/>
</dbReference>
<evidence type="ECO:0000256" key="4">
    <source>
        <dbReference type="ARBA" id="ARBA00023065"/>
    </source>
</evidence>
<dbReference type="InterPro" id="IPR038081">
    <property type="entry name" value="CalX-like_sf"/>
</dbReference>
<feature type="chain" id="PRO_5016909210" evidence="6">
    <location>
        <begin position="22"/>
        <end position="531"/>
    </location>
</feature>
<dbReference type="PROSITE" id="PS51257">
    <property type="entry name" value="PROKAR_LIPOPROTEIN"/>
    <property type="match status" value="1"/>
</dbReference>
<dbReference type="Pfam" id="PF03160">
    <property type="entry name" value="Calx-beta"/>
    <property type="match status" value="1"/>
</dbReference>
<keyword evidence="9" id="KW-1185">Reference proteome</keyword>
<keyword evidence="2" id="KW-0677">Repeat</keyword>
<dbReference type="InterPro" id="IPR051171">
    <property type="entry name" value="CaCA"/>
</dbReference>
<proteinExistence type="predicted"/>
<sequence length="531" mass="57316">MKINNIMQLRKLFALSSVASAMILTGCGGGEDDNKTSTPDTPAVISIENTSINEGNKGSSKSLSIPISLSKKSAEDIELGYSFEDISAINGEDYSAKSGKIIIPSGSRRAQIDVLIHGDDKHEPDEYFKVHLDSVTNAEINDKNSSATITILNDDSVPTLTFDTVIQSATENVGVVTVPVSLSAESGFDVTATVSLSGTALLGDDYTLNETEVYFSAGETFREIELSIIEDPIPEGGETIFVTLEQIENADLISGEGSSHTVVILGDIGLNDTGLTKFSDGVVSNLSFEPASHPGQDASYGRDLNQAGNNDHGHAGFSFTKIDFNGNPLPATSENWSCVQDNVTGLVWENKQPDFTIKKENGEDDVLEIPTGDSWRAGNFTYGWHNSNIKDNGGSSGSQRTTQNSLPKDRPVTVTNGYCGFTKDPGRKDKIYCDTQAYITEMNRVGACGFNDWRAPEASELRSIANYEQPEVTTVPESNFFSNLKTNTNYLSATPGADNEASAWCYDFGDGHVKLCQKGVYQSFIAVRNKK</sequence>
<name>A0A368LFU3_9VIBR</name>
<feature type="compositionally biased region" description="Polar residues" evidence="5">
    <location>
        <begin position="397"/>
        <end position="406"/>
    </location>
</feature>
<organism evidence="8 9">
    <name type="scientific">Vibrio casei</name>
    <dbReference type="NCBI Taxonomy" id="673372"/>
    <lineage>
        <taxon>Bacteria</taxon>
        <taxon>Pseudomonadati</taxon>
        <taxon>Pseudomonadota</taxon>
        <taxon>Gammaproteobacteria</taxon>
        <taxon>Vibrionales</taxon>
        <taxon>Vibrionaceae</taxon>
        <taxon>Vibrio</taxon>
    </lineage>
</organism>
<dbReference type="PANTHER" id="PTHR11878:SF65">
    <property type="entry name" value="NA_CA-EXCHANGE PROTEIN, ISOFORM G"/>
    <property type="match status" value="1"/>
</dbReference>
<feature type="region of interest" description="Disordered" evidence="5">
    <location>
        <begin position="388"/>
        <end position="409"/>
    </location>
</feature>
<comment type="caution">
    <text evidence="8">The sequence shown here is derived from an EMBL/GenBank/DDBJ whole genome shotgun (WGS) entry which is preliminary data.</text>
</comment>
<keyword evidence="1 6" id="KW-0732">Signal</keyword>
<gene>
    <name evidence="8" type="ORF">CIK83_17285</name>
</gene>
<dbReference type="InterPro" id="IPR011460">
    <property type="entry name" value="Lcl_C"/>
</dbReference>
<evidence type="ECO:0000313" key="9">
    <source>
        <dbReference type="Proteomes" id="UP000252479"/>
    </source>
</evidence>
<dbReference type="AlphaFoldDB" id="A0A368LFU3"/>
<dbReference type="SUPFAM" id="SSF141072">
    <property type="entry name" value="CalX-like"/>
    <property type="match status" value="2"/>
</dbReference>
<feature type="signal peptide" evidence="6">
    <location>
        <begin position="1"/>
        <end position="21"/>
    </location>
</feature>
<keyword evidence="4" id="KW-0813">Transport</keyword>
<evidence type="ECO:0000256" key="5">
    <source>
        <dbReference type="SAM" id="MobiDB-lite"/>
    </source>
</evidence>
<feature type="domain" description="Calx-beta" evidence="7">
    <location>
        <begin position="147"/>
        <end position="245"/>
    </location>
</feature>
<dbReference type="Proteomes" id="UP000252479">
    <property type="component" value="Unassembled WGS sequence"/>
</dbReference>
<evidence type="ECO:0000256" key="6">
    <source>
        <dbReference type="SAM" id="SignalP"/>
    </source>
</evidence>
<dbReference type="EMBL" id="QPGL01000004">
    <property type="protein sequence ID" value="RCS68667.1"/>
    <property type="molecule type" value="Genomic_DNA"/>
</dbReference>
<evidence type="ECO:0000259" key="7">
    <source>
        <dbReference type="SMART" id="SM00237"/>
    </source>
</evidence>
<dbReference type="GO" id="GO:0007154">
    <property type="term" value="P:cell communication"/>
    <property type="evidence" value="ECO:0007669"/>
    <property type="project" value="InterPro"/>
</dbReference>
<dbReference type="RefSeq" id="WP_086957861.1">
    <property type="nucleotide sequence ID" value="NZ_FUKS01000002.1"/>
</dbReference>
<evidence type="ECO:0000313" key="8">
    <source>
        <dbReference type="EMBL" id="RCS68667.1"/>
    </source>
</evidence>
<dbReference type="GO" id="GO:0016020">
    <property type="term" value="C:membrane"/>
    <property type="evidence" value="ECO:0007669"/>
    <property type="project" value="InterPro"/>
</dbReference>
<dbReference type="InterPro" id="IPR003644">
    <property type="entry name" value="Calx_beta"/>
</dbReference>